<dbReference type="AlphaFoldDB" id="A0A9W7XWB9"/>
<accession>A0A9W7XWB9</accession>
<keyword evidence="4" id="KW-1185">Reference proteome</keyword>
<organism evidence="3 4">
    <name type="scientific">Coemansia erecta</name>
    <dbReference type="NCBI Taxonomy" id="147472"/>
    <lineage>
        <taxon>Eukaryota</taxon>
        <taxon>Fungi</taxon>
        <taxon>Fungi incertae sedis</taxon>
        <taxon>Zoopagomycota</taxon>
        <taxon>Kickxellomycotina</taxon>
        <taxon>Kickxellomycetes</taxon>
        <taxon>Kickxellales</taxon>
        <taxon>Kickxellaceae</taxon>
        <taxon>Coemansia</taxon>
    </lineage>
</organism>
<name>A0A9W7XWB9_9FUNG</name>
<proteinExistence type="predicted"/>
<feature type="compositionally biased region" description="Basic and acidic residues" evidence="1">
    <location>
        <begin position="340"/>
        <end position="360"/>
    </location>
</feature>
<feature type="chain" id="PRO_5040839038" evidence="2">
    <location>
        <begin position="27"/>
        <end position="387"/>
    </location>
</feature>
<feature type="region of interest" description="Disordered" evidence="1">
    <location>
        <begin position="323"/>
        <end position="387"/>
    </location>
</feature>
<evidence type="ECO:0000313" key="4">
    <source>
        <dbReference type="Proteomes" id="UP001149813"/>
    </source>
</evidence>
<gene>
    <name evidence="3" type="ORF">LPJ53_003395</name>
</gene>
<protein>
    <submittedName>
        <fullName evidence="3">Uncharacterized protein</fullName>
    </submittedName>
</protein>
<dbReference type="Proteomes" id="UP001149813">
    <property type="component" value="Unassembled WGS sequence"/>
</dbReference>
<dbReference type="EMBL" id="JANBOJ010000127">
    <property type="protein sequence ID" value="KAJ1722159.1"/>
    <property type="molecule type" value="Genomic_DNA"/>
</dbReference>
<dbReference type="OrthoDB" id="5556563at2759"/>
<keyword evidence="2" id="KW-0732">Signal</keyword>
<evidence type="ECO:0000256" key="1">
    <source>
        <dbReference type="SAM" id="MobiDB-lite"/>
    </source>
</evidence>
<feature type="signal peptide" evidence="2">
    <location>
        <begin position="1"/>
        <end position="26"/>
    </location>
</feature>
<evidence type="ECO:0000313" key="3">
    <source>
        <dbReference type="EMBL" id="KAJ1722159.1"/>
    </source>
</evidence>
<evidence type="ECO:0000256" key="2">
    <source>
        <dbReference type="SAM" id="SignalP"/>
    </source>
</evidence>
<feature type="compositionally biased region" description="Basic and acidic residues" evidence="1">
    <location>
        <begin position="368"/>
        <end position="380"/>
    </location>
</feature>
<feature type="region of interest" description="Disordered" evidence="1">
    <location>
        <begin position="192"/>
        <end position="240"/>
    </location>
</feature>
<sequence length="387" mass="42041">MKLVPPLHAALPLVALALALGPTAAAFDVNLLWDVPDAAREITQASANIQINSTSAPINTEWIGVGWDTGAMSLQKLADDQLVAILQVRAPTNDSTVRAGRVTEYATAHYIDSADHAARQGMYLQSKIDRDSSPSRGYSLKVIAHYNMVANNTIYQGLWSDGEQWTYVGSLVLQHPKNGSIKEEVARALEDAARLDDSHDKPRRVASTDESAAEPEPSAEPSAVPPANDPLGGTKPPETLATCEINRDSQGRIKPVCKFIRQLPMVPSFARPFSGLRRTSEGNARFERAAIFKDLTLKGRLGTPYEITAARCISHNRAKSDVASCQRDPNTPEFYVSIDGRPDEGGQKDGEKGVRERIDDADADAVLDEEKSSMHHEASKLPEVNVA</sequence>
<comment type="caution">
    <text evidence="3">The sequence shown here is derived from an EMBL/GenBank/DDBJ whole genome shotgun (WGS) entry which is preliminary data.</text>
</comment>
<reference evidence="3" key="1">
    <citation type="submission" date="2022-07" db="EMBL/GenBank/DDBJ databases">
        <title>Phylogenomic reconstructions and comparative analyses of Kickxellomycotina fungi.</title>
        <authorList>
            <person name="Reynolds N.K."/>
            <person name="Stajich J.E."/>
            <person name="Barry K."/>
            <person name="Grigoriev I.V."/>
            <person name="Crous P."/>
            <person name="Smith M.E."/>
        </authorList>
    </citation>
    <scope>NUCLEOTIDE SEQUENCE</scope>
    <source>
        <strain evidence="3">NBRC 32514</strain>
    </source>
</reference>